<keyword evidence="2" id="KW-0238">DNA-binding</keyword>
<evidence type="ECO:0000259" key="7">
    <source>
        <dbReference type="PROSITE" id="PS51077"/>
    </source>
</evidence>
<dbReference type="PROSITE" id="PS51078">
    <property type="entry name" value="ICLR_ED"/>
    <property type="match status" value="1"/>
</dbReference>
<dbReference type="EMBL" id="CP036402">
    <property type="protein sequence ID" value="QBI21438.1"/>
    <property type="molecule type" value="Genomic_DNA"/>
</dbReference>
<keyword evidence="3" id="KW-0804">Transcription</keyword>
<dbReference type="InterPro" id="IPR014757">
    <property type="entry name" value="Tscrpt_reg_IclR_C"/>
</dbReference>
<sequence length="287" mass="30404">MTSEARVEDETVDEGSRAGDGSVQSVARALTLLELLATAREPLGISDLCKATNLPAATIHRLLATLVSYGYARRDPETRKYASGVGLVRLDATAGHQFGAWTEPYLLELVDHSGETTSIAVLQADEVVYIRQVPSPHAMRMSTEVGRRSACHATGAGKVLLAFQPREVLRRLTGAGALLPYTDRTITDPEELAEELEQVGAAGYAFGDEEEERGVLSVAVPVFASGRPVAALNIAGPTSRFTRADAEAIVPAMHRVSAQLSATLMAEEHGAPEPGHGAGSTRRPSAP</sequence>
<feature type="compositionally biased region" description="Basic and acidic residues" evidence="6">
    <location>
        <begin position="1"/>
        <end position="17"/>
    </location>
</feature>
<dbReference type="GO" id="GO:0003677">
    <property type="term" value="F:DNA binding"/>
    <property type="evidence" value="ECO:0007669"/>
    <property type="project" value="UniProtKB-KW"/>
</dbReference>
<dbReference type="SUPFAM" id="SSF55781">
    <property type="entry name" value="GAF domain-like"/>
    <property type="match status" value="1"/>
</dbReference>
<dbReference type="FunFam" id="1.10.10.10:FF:000056">
    <property type="entry name" value="IclR family transcriptional regulator"/>
    <property type="match status" value="1"/>
</dbReference>
<evidence type="ECO:0000313" key="10">
    <source>
        <dbReference type="Proteomes" id="UP000291469"/>
    </source>
</evidence>
<feature type="domain" description="HTH iclR-type" evidence="7">
    <location>
        <begin position="23"/>
        <end position="85"/>
    </location>
</feature>
<dbReference type="InterPro" id="IPR005471">
    <property type="entry name" value="Tscrpt_reg_IclR_N"/>
</dbReference>
<keyword evidence="10" id="KW-1185">Reference proteome</keyword>
<dbReference type="RefSeq" id="WP_131156430.1">
    <property type="nucleotide sequence ID" value="NZ_CP036402.1"/>
</dbReference>
<dbReference type="GO" id="GO:0003700">
    <property type="term" value="F:DNA-binding transcription factor activity"/>
    <property type="evidence" value="ECO:0007669"/>
    <property type="project" value="TreeGrafter"/>
</dbReference>
<feature type="region of interest" description="Disordered" evidence="6">
    <location>
        <begin position="1"/>
        <end position="20"/>
    </location>
</feature>
<evidence type="ECO:0000256" key="4">
    <source>
        <dbReference type="ARBA" id="ARBA00058938"/>
    </source>
</evidence>
<evidence type="ECO:0000313" key="9">
    <source>
        <dbReference type="EMBL" id="QBI21438.1"/>
    </source>
</evidence>
<reference evidence="9 10" key="1">
    <citation type="submission" date="2019-01" db="EMBL/GenBank/DDBJ databases">
        <title>Egibacter rhizosphaerae EGI 80759T.</title>
        <authorList>
            <person name="Chen D.-D."/>
            <person name="Tian Y."/>
            <person name="Jiao J.-Y."/>
            <person name="Zhang X.-T."/>
            <person name="Zhang Y.-G."/>
            <person name="Zhang Y."/>
            <person name="Xiao M."/>
            <person name="Shu W.-S."/>
            <person name="Li W.-J."/>
        </authorList>
    </citation>
    <scope>NUCLEOTIDE SEQUENCE [LARGE SCALE GENOMIC DNA]</scope>
    <source>
        <strain evidence="9 10">EGI 80759</strain>
    </source>
</reference>
<dbReference type="PROSITE" id="PS51077">
    <property type="entry name" value="HTH_ICLR"/>
    <property type="match status" value="1"/>
</dbReference>
<dbReference type="AlphaFoldDB" id="A0A411YJR1"/>
<dbReference type="OrthoDB" id="8479143at2"/>
<comment type="function">
    <text evidence="4">May be an activator protein for the gylABX operon.</text>
</comment>
<evidence type="ECO:0000256" key="2">
    <source>
        <dbReference type="ARBA" id="ARBA00023125"/>
    </source>
</evidence>
<dbReference type="SMART" id="SM00346">
    <property type="entry name" value="HTH_ICLR"/>
    <property type="match status" value="1"/>
</dbReference>
<dbReference type="InterPro" id="IPR036390">
    <property type="entry name" value="WH_DNA-bd_sf"/>
</dbReference>
<dbReference type="InterPro" id="IPR036388">
    <property type="entry name" value="WH-like_DNA-bd_sf"/>
</dbReference>
<feature type="region of interest" description="Disordered" evidence="6">
    <location>
        <begin position="268"/>
        <end position="287"/>
    </location>
</feature>
<dbReference type="SUPFAM" id="SSF46785">
    <property type="entry name" value="Winged helix' DNA-binding domain"/>
    <property type="match status" value="1"/>
</dbReference>
<dbReference type="Pfam" id="PF01614">
    <property type="entry name" value="IclR_C"/>
    <property type="match status" value="1"/>
</dbReference>
<dbReference type="PANTHER" id="PTHR30136:SF24">
    <property type="entry name" value="HTH-TYPE TRANSCRIPTIONAL REPRESSOR ALLR"/>
    <property type="match status" value="1"/>
</dbReference>
<dbReference type="InterPro" id="IPR050707">
    <property type="entry name" value="HTH_MetabolicPath_Reg"/>
</dbReference>
<dbReference type="Gene3D" id="1.10.10.10">
    <property type="entry name" value="Winged helix-like DNA-binding domain superfamily/Winged helix DNA-binding domain"/>
    <property type="match status" value="1"/>
</dbReference>
<dbReference type="InterPro" id="IPR029016">
    <property type="entry name" value="GAF-like_dom_sf"/>
</dbReference>
<proteinExistence type="predicted"/>
<protein>
    <recommendedName>
        <fullName evidence="5">Glycerol operon regulatory protein</fullName>
    </recommendedName>
</protein>
<gene>
    <name evidence="9" type="ORF">ER308_18930</name>
</gene>
<dbReference type="KEGG" id="erz:ER308_18930"/>
<dbReference type="Proteomes" id="UP000291469">
    <property type="component" value="Chromosome"/>
</dbReference>
<dbReference type="Pfam" id="PF09339">
    <property type="entry name" value="HTH_IclR"/>
    <property type="match status" value="1"/>
</dbReference>
<evidence type="ECO:0000256" key="6">
    <source>
        <dbReference type="SAM" id="MobiDB-lite"/>
    </source>
</evidence>
<name>A0A411YJR1_9ACTN</name>
<keyword evidence="1" id="KW-0805">Transcription regulation</keyword>
<accession>A0A411YJR1</accession>
<evidence type="ECO:0000256" key="3">
    <source>
        <dbReference type="ARBA" id="ARBA00023163"/>
    </source>
</evidence>
<dbReference type="PANTHER" id="PTHR30136">
    <property type="entry name" value="HELIX-TURN-HELIX TRANSCRIPTIONAL REGULATOR, ICLR FAMILY"/>
    <property type="match status" value="1"/>
</dbReference>
<evidence type="ECO:0000256" key="5">
    <source>
        <dbReference type="ARBA" id="ARBA00070406"/>
    </source>
</evidence>
<evidence type="ECO:0000256" key="1">
    <source>
        <dbReference type="ARBA" id="ARBA00023015"/>
    </source>
</evidence>
<organism evidence="9 10">
    <name type="scientific">Egibacter rhizosphaerae</name>
    <dbReference type="NCBI Taxonomy" id="1670831"/>
    <lineage>
        <taxon>Bacteria</taxon>
        <taxon>Bacillati</taxon>
        <taxon>Actinomycetota</taxon>
        <taxon>Nitriliruptoria</taxon>
        <taxon>Egibacterales</taxon>
        <taxon>Egibacteraceae</taxon>
        <taxon>Egibacter</taxon>
    </lineage>
</organism>
<dbReference type="Gene3D" id="3.30.450.40">
    <property type="match status" value="1"/>
</dbReference>
<dbReference type="GO" id="GO:0045892">
    <property type="term" value="P:negative regulation of DNA-templated transcription"/>
    <property type="evidence" value="ECO:0007669"/>
    <property type="project" value="TreeGrafter"/>
</dbReference>
<evidence type="ECO:0000259" key="8">
    <source>
        <dbReference type="PROSITE" id="PS51078"/>
    </source>
</evidence>
<feature type="domain" description="IclR-ED" evidence="8">
    <location>
        <begin position="86"/>
        <end position="266"/>
    </location>
</feature>